<dbReference type="CDD" id="cd00118">
    <property type="entry name" value="LysM"/>
    <property type="match status" value="1"/>
</dbReference>
<comment type="subcellular location">
    <subcellularLocation>
        <location evidence="2">Periplasm</location>
    </subcellularLocation>
</comment>
<feature type="signal peptide" evidence="10">
    <location>
        <begin position="1"/>
        <end position="18"/>
    </location>
</feature>
<dbReference type="Pfam" id="PF01520">
    <property type="entry name" value="Amidase_3"/>
    <property type="match status" value="1"/>
</dbReference>
<dbReference type="AlphaFoldDB" id="G2E5J7"/>
<evidence type="ECO:0000256" key="3">
    <source>
        <dbReference type="ARBA" id="ARBA00010860"/>
    </source>
</evidence>
<dbReference type="Gene3D" id="2.60.40.3500">
    <property type="match status" value="1"/>
</dbReference>
<dbReference type="SUPFAM" id="SSF53187">
    <property type="entry name" value="Zn-dependent exopeptidases"/>
    <property type="match status" value="1"/>
</dbReference>
<dbReference type="RefSeq" id="WP_007042273.1">
    <property type="nucleotide sequence ID" value="NZ_AFWT01000032.1"/>
</dbReference>
<proteinExistence type="inferred from homology"/>
<feature type="domain" description="LysM" evidence="11">
    <location>
        <begin position="413"/>
        <end position="457"/>
    </location>
</feature>
<dbReference type="eggNOG" id="COG0860">
    <property type="taxonomic scope" value="Bacteria"/>
</dbReference>
<keyword evidence="5 10" id="KW-0732">Signal</keyword>
<reference evidence="12 13" key="1">
    <citation type="submission" date="2011-06" db="EMBL/GenBank/DDBJ databases">
        <title>The draft genome of Thiorhodococcus drewsii AZ1.</title>
        <authorList>
            <consortium name="US DOE Joint Genome Institute (JGI-PGF)"/>
            <person name="Lucas S."/>
            <person name="Han J."/>
            <person name="Lapidus A."/>
            <person name="Cheng J.-F."/>
            <person name="Goodwin L."/>
            <person name="Pitluck S."/>
            <person name="Peters L."/>
            <person name="Land M.L."/>
            <person name="Hauser L."/>
            <person name="Vogl K."/>
            <person name="Liu Z."/>
            <person name="Imhoff J."/>
            <person name="Thiel V."/>
            <person name="Frigaard N.-U."/>
            <person name="Bryant D.A."/>
            <person name="Woyke T.J."/>
        </authorList>
    </citation>
    <scope>NUCLEOTIDE SEQUENCE [LARGE SCALE GENOMIC DNA]</scope>
    <source>
        <strain evidence="12 13">AZ1</strain>
    </source>
</reference>
<dbReference type="GO" id="GO:0071555">
    <property type="term" value="P:cell wall organization"/>
    <property type="evidence" value="ECO:0007669"/>
    <property type="project" value="UniProtKB-KW"/>
</dbReference>
<dbReference type="Proteomes" id="UP000004200">
    <property type="component" value="Unassembled WGS sequence"/>
</dbReference>
<gene>
    <name evidence="12" type="ORF">ThidrDRAFT_3560</name>
</gene>
<evidence type="ECO:0000256" key="7">
    <source>
        <dbReference type="ARBA" id="ARBA00022801"/>
    </source>
</evidence>
<dbReference type="PANTHER" id="PTHR30404:SF0">
    <property type="entry name" value="N-ACETYLMURAMOYL-L-ALANINE AMIDASE AMIC"/>
    <property type="match status" value="1"/>
</dbReference>
<dbReference type="PROSITE" id="PS51782">
    <property type="entry name" value="LYSM"/>
    <property type="match status" value="1"/>
</dbReference>
<dbReference type="InterPro" id="IPR002508">
    <property type="entry name" value="MurNAc-LAA_cat"/>
</dbReference>
<evidence type="ECO:0000256" key="5">
    <source>
        <dbReference type="ARBA" id="ARBA00022729"/>
    </source>
</evidence>
<keyword evidence="8" id="KW-0961">Cell wall biogenesis/degradation</keyword>
<keyword evidence="13" id="KW-1185">Reference proteome</keyword>
<comment type="similarity">
    <text evidence="3">Belongs to the N-acetylmuramoyl-L-alanine amidase 3 family.</text>
</comment>
<dbReference type="InterPro" id="IPR018392">
    <property type="entry name" value="LysM"/>
</dbReference>
<evidence type="ECO:0000313" key="12">
    <source>
        <dbReference type="EMBL" id="EGV28666.1"/>
    </source>
</evidence>
<dbReference type="Gene3D" id="3.40.630.40">
    <property type="entry name" value="Zn-dependent exopeptidases"/>
    <property type="match status" value="1"/>
</dbReference>
<comment type="catalytic activity">
    <reaction evidence="1">
        <text>Hydrolyzes the link between N-acetylmuramoyl residues and L-amino acid residues in certain cell-wall glycopeptides.</text>
        <dbReference type="EC" id="3.5.1.28"/>
    </reaction>
</comment>
<evidence type="ECO:0000256" key="9">
    <source>
        <dbReference type="ARBA" id="ARBA00074581"/>
    </source>
</evidence>
<dbReference type="SMART" id="SM00257">
    <property type="entry name" value="LysM"/>
    <property type="match status" value="1"/>
</dbReference>
<dbReference type="EC" id="3.5.1.28" evidence="4"/>
<evidence type="ECO:0000256" key="1">
    <source>
        <dbReference type="ARBA" id="ARBA00001561"/>
    </source>
</evidence>
<dbReference type="InterPro" id="IPR050695">
    <property type="entry name" value="N-acetylmuramoyl_amidase_3"/>
</dbReference>
<dbReference type="Pfam" id="PF01476">
    <property type="entry name" value="LysM"/>
    <property type="match status" value="1"/>
</dbReference>
<keyword evidence="7 12" id="KW-0378">Hydrolase</keyword>
<dbReference type="PANTHER" id="PTHR30404">
    <property type="entry name" value="N-ACETYLMURAMOYL-L-ALANINE AMIDASE"/>
    <property type="match status" value="1"/>
</dbReference>
<dbReference type="SMART" id="SM00646">
    <property type="entry name" value="Ami_3"/>
    <property type="match status" value="1"/>
</dbReference>
<evidence type="ECO:0000256" key="8">
    <source>
        <dbReference type="ARBA" id="ARBA00023316"/>
    </source>
</evidence>
<dbReference type="SUPFAM" id="SSF54106">
    <property type="entry name" value="LysM domain"/>
    <property type="match status" value="1"/>
</dbReference>
<dbReference type="GO" id="GO:0009253">
    <property type="term" value="P:peptidoglycan catabolic process"/>
    <property type="evidence" value="ECO:0007669"/>
    <property type="project" value="InterPro"/>
</dbReference>
<dbReference type="GO" id="GO:0008745">
    <property type="term" value="F:N-acetylmuramoyl-L-alanine amidase activity"/>
    <property type="evidence" value="ECO:0007669"/>
    <property type="project" value="UniProtKB-EC"/>
</dbReference>
<name>G2E5J7_9GAMM</name>
<dbReference type="InterPro" id="IPR021731">
    <property type="entry name" value="AMIN_dom"/>
</dbReference>
<dbReference type="EMBL" id="AFWT01000032">
    <property type="protein sequence ID" value="EGV28666.1"/>
    <property type="molecule type" value="Genomic_DNA"/>
</dbReference>
<protein>
    <recommendedName>
        <fullName evidence="9">N-acetylmuramoyl-L-alanine amidase AmiC</fullName>
        <ecNumber evidence="4">3.5.1.28</ecNumber>
    </recommendedName>
</protein>
<feature type="chain" id="PRO_5003428423" description="N-acetylmuramoyl-L-alanine amidase AmiC" evidence="10">
    <location>
        <begin position="19"/>
        <end position="461"/>
    </location>
</feature>
<dbReference type="STRING" id="765913.ThidrDRAFT_3560"/>
<dbReference type="GO" id="GO:0030288">
    <property type="term" value="C:outer membrane-bounded periplasmic space"/>
    <property type="evidence" value="ECO:0007669"/>
    <property type="project" value="TreeGrafter"/>
</dbReference>
<evidence type="ECO:0000259" key="11">
    <source>
        <dbReference type="PROSITE" id="PS51782"/>
    </source>
</evidence>
<evidence type="ECO:0000256" key="6">
    <source>
        <dbReference type="ARBA" id="ARBA00022764"/>
    </source>
</evidence>
<dbReference type="OrthoDB" id="9806267at2"/>
<evidence type="ECO:0000256" key="2">
    <source>
        <dbReference type="ARBA" id="ARBA00004418"/>
    </source>
</evidence>
<accession>G2E5J7</accession>
<dbReference type="PATRIC" id="fig|765913.3.peg.3629"/>
<dbReference type="InterPro" id="IPR036779">
    <property type="entry name" value="LysM_dom_sf"/>
</dbReference>
<evidence type="ECO:0000256" key="4">
    <source>
        <dbReference type="ARBA" id="ARBA00011901"/>
    </source>
</evidence>
<dbReference type="FunFam" id="3.40.630.40:FF:000001">
    <property type="entry name" value="N-acetylmuramoyl-L-alanine amidase"/>
    <property type="match status" value="1"/>
</dbReference>
<organism evidence="12 13">
    <name type="scientific">Thiorhodococcus drewsii AZ1</name>
    <dbReference type="NCBI Taxonomy" id="765913"/>
    <lineage>
        <taxon>Bacteria</taxon>
        <taxon>Pseudomonadati</taxon>
        <taxon>Pseudomonadota</taxon>
        <taxon>Gammaproteobacteria</taxon>
        <taxon>Chromatiales</taxon>
        <taxon>Chromatiaceae</taxon>
        <taxon>Thiorhodococcus</taxon>
    </lineage>
</organism>
<evidence type="ECO:0000256" key="10">
    <source>
        <dbReference type="SAM" id="SignalP"/>
    </source>
</evidence>
<sequence length="461" mass="49322">MNRLFVLLLLLISLPASAAQVAVECKHASTDGGRTRLTLAVSGSISHQIFTLDSPDRVVIDIERARLSGSLPKAATTDPTLVGLRSGVRNDDDLRIVVDLKHPVRVKSFIASAANGRGQELIVDLLSERLSGAPVHGASASDSPRALSVSRIPHSRAAIVAIDAGHGGDDPGAIGATGTKEKDVTLAIARKLQRLVEREPGMRAVMIRNKDEYIGLRKRILKARENNADIFISIHADAYNNPNAHGSSVYTLSQGAASSEAANWLANRENSADLVGGIDLSSSDEMLASVLLDMTQNATFEHSAEAANAVLSYLRRIGAVHKGYVQHAGFVVLKSPDIPSMLVETAFISNQEEERRLKSSAHQQRLAKAILAGVKSYFRKYPPQRLVTASVSRSVKTRSAPSYTASVASSGGREYVISRGDTLSGIAKRYRVSLRSLRAENGLKDGDFIRAGEVLAIPAGS</sequence>
<keyword evidence="6" id="KW-0574">Periplasm</keyword>
<dbReference type="CDD" id="cd02696">
    <property type="entry name" value="MurNAc-LAA"/>
    <property type="match status" value="1"/>
</dbReference>
<comment type="caution">
    <text evidence="12">The sequence shown here is derived from an EMBL/GenBank/DDBJ whole genome shotgun (WGS) entry which is preliminary data.</text>
</comment>
<dbReference type="Gene3D" id="3.10.350.10">
    <property type="entry name" value="LysM domain"/>
    <property type="match status" value="1"/>
</dbReference>
<dbReference type="Pfam" id="PF11741">
    <property type="entry name" value="AMIN"/>
    <property type="match status" value="1"/>
</dbReference>
<evidence type="ECO:0000313" key="13">
    <source>
        <dbReference type="Proteomes" id="UP000004200"/>
    </source>
</evidence>